<protein>
    <recommendedName>
        <fullName evidence="5">Acetyltransferase</fullName>
        <ecNumber evidence="5">2.3.1.-</ecNumber>
    </recommendedName>
</protein>
<gene>
    <name evidence="7" type="ORF">CLOHYLEM_07134</name>
</gene>
<evidence type="ECO:0000256" key="2">
    <source>
        <dbReference type="ARBA" id="ARBA00022679"/>
    </source>
</evidence>
<dbReference type="EMBL" id="ABYI02000036">
    <property type="protein sequence ID" value="EEG72736.1"/>
    <property type="molecule type" value="Genomic_DNA"/>
</dbReference>
<evidence type="ECO:0000256" key="1">
    <source>
        <dbReference type="ARBA" id="ARBA00007274"/>
    </source>
</evidence>
<accession>C0C4W8</accession>
<dbReference type="PANTHER" id="PTHR43017:SF1">
    <property type="entry name" value="ACETYLTRANSFERASE YJL218W-RELATED"/>
    <property type="match status" value="1"/>
</dbReference>
<feature type="domain" description="Maltose/galactoside acetyltransferase" evidence="6">
    <location>
        <begin position="4"/>
        <end position="58"/>
    </location>
</feature>
<dbReference type="CDD" id="cd03357">
    <property type="entry name" value="LbH_MAT_GAT"/>
    <property type="match status" value="1"/>
</dbReference>
<keyword evidence="3" id="KW-0677">Repeat</keyword>
<evidence type="ECO:0000259" key="6">
    <source>
        <dbReference type="SMART" id="SM01266"/>
    </source>
</evidence>
<evidence type="ECO:0000313" key="8">
    <source>
        <dbReference type="Proteomes" id="UP000004893"/>
    </source>
</evidence>
<organism evidence="7 8">
    <name type="scientific">[Clostridium] hylemonae DSM 15053</name>
    <dbReference type="NCBI Taxonomy" id="553973"/>
    <lineage>
        <taxon>Bacteria</taxon>
        <taxon>Bacillati</taxon>
        <taxon>Bacillota</taxon>
        <taxon>Clostridia</taxon>
        <taxon>Lachnospirales</taxon>
        <taxon>Lachnospiraceae</taxon>
    </lineage>
</organism>
<reference evidence="7" key="2">
    <citation type="submission" date="2013-06" db="EMBL/GenBank/DDBJ databases">
        <title>Draft genome sequence of Clostridium hylemonae (DSM 15053).</title>
        <authorList>
            <person name="Sudarsanam P."/>
            <person name="Ley R."/>
            <person name="Guruge J."/>
            <person name="Turnbaugh P.J."/>
            <person name="Mahowald M."/>
            <person name="Liep D."/>
            <person name="Gordon J."/>
        </authorList>
    </citation>
    <scope>NUCLEOTIDE SEQUENCE</scope>
    <source>
        <strain evidence="7">DSM 15053</strain>
    </source>
</reference>
<keyword evidence="2 5" id="KW-0808">Transferase</keyword>
<dbReference type="SMART" id="SM01266">
    <property type="entry name" value="Mac"/>
    <property type="match status" value="1"/>
</dbReference>
<sequence length="205" mass="22954">MTEKELMLSGQLYIAKDEELTEEFMRAKRLTRLFNNTTEEEAEYRAQLLKELFGKTGENLYIEPSFRCDYGKNISIGDNFYANYDCIIVDVCSVSIGDNVFWGPRVCVYTAGHPIDAGIRNTQLEFGSKVSIGNNVWIGGSTVINPGVSIGDNVVIGSGAVVTKDIPSGVIAAGCPCKVLREINEDDKRYWEEQAKKYRENKRTE</sequence>
<proteinExistence type="inferred from homology"/>
<dbReference type="SUPFAM" id="SSF51161">
    <property type="entry name" value="Trimeric LpxA-like enzymes"/>
    <property type="match status" value="1"/>
</dbReference>
<comment type="similarity">
    <text evidence="1 5">Belongs to the transferase hexapeptide repeat family.</text>
</comment>
<dbReference type="Proteomes" id="UP000004893">
    <property type="component" value="Unassembled WGS sequence"/>
</dbReference>
<dbReference type="PANTHER" id="PTHR43017">
    <property type="entry name" value="GALACTOSIDE O-ACETYLTRANSFERASE"/>
    <property type="match status" value="1"/>
</dbReference>
<reference evidence="7" key="1">
    <citation type="submission" date="2009-02" db="EMBL/GenBank/DDBJ databases">
        <authorList>
            <person name="Fulton L."/>
            <person name="Clifton S."/>
            <person name="Fulton B."/>
            <person name="Xu J."/>
            <person name="Minx P."/>
            <person name="Pepin K.H."/>
            <person name="Johnson M."/>
            <person name="Bhonagiri V."/>
            <person name="Nash W.E."/>
            <person name="Mardis E.R."/>
            <person name="Wilson R.K."/>
        </authorList>
    </citation>
    <scope>NUCLEOTIDE SEQUENCE [LARGE SCALE GENOMIC DNA]</scope>
    <source>
        <strain evidence="7">DSM 15053</strain>
    </source>
</reference>
<name>C0C4W8_9FIRM</name>
<evidence type="ECO:0000313" key="7">
    <source>
        <dbReference type="EMBL" id="EEG72736.1"/>
    </source>
</evidence>
<dbReference type="Gene3D" id="2.160.10.10">
    <property type="entry name" value="Hexapeptide repeat proteins"/>
    <property type="match status" value="1"/>
</dbReference>
<comment type="caution">
    <text evidence="7">The sequence shown here is derived from an EMBL/GenBank/DDBJ whole genome shotgun (WGS) entry which is preliminary data.</text>
</comment>
<dbReference type="FunFam" id="2.160.10.10:FF:000008">
    <property type="entry name" value="Maltose O-acetyltransferase"/>
    <property type="match status" value="1"/>
</dbReference>
<dbReference type="EC" id="2.3.1.-" evidence="5"/>
<dbReference type="eggNOG" id="COG0110">
    <property type="taxonomic scope" value="Bacteria"/>
</dbReference>
<dbReference type="Pfam" id="PF12464">
    <property type="entry name" value="Mac"/>
    <property type="match status" value="1"/>
</dbReference>
<dbReference type="RefSeq" id="WP_006444490.1">
    <property type="nucleotide sequence ID" value="NZ_CP036524.1"/>
</dbReference>
<evidence type="ECO:0000256" key="5">
    <source>
        <dbReference type="RuleBase" id="RU367021"/>
    </source>
</evidence>
<dbReference type="InterPro" id="IPR018357">
    <property type="entry name" value="Hexapep_transf_CS"/>
</dbReference>
<dbReference type="PROSITE" id="PS00101">
    <property type="entry name" value="HEXAPEP_TRANSFERASES"/>
    <property type="match status" value="1"/>
</dbReference>
<dbReference type="OrthoDB" id="9801697at2"/>
<dbReference type="HOGENOM" id="CLU_051638_3_0_9"/>
<keyword evidence="8" id="KW-1185">Reference proteome</keyword>
<evidence type="ECO:0000256" key="4">
    <source>
        <dbReference type="ARBA" id="ARBA00023315"/>
    </source>
</evidence>
<evidence type="ECO:0000256" key="3">
    <source>
        <dbReference type="ARBA" id="ARBA00022737"/>
    </source>
</evidence>
<keyword evidence="4 5" id="KW-0012">Acyltransferase</keyword>
<dbReference type="InterPro" id="IPR001451">
    <property type="entry name" value="Hexapep"/>
</dbReference>
<dbReference type="InterPro" id="IPR011004">
    <property type="entry name" value="Trimer_LpxA-like_sf"/>
</dbReference>
<dbReference type="GO" id="GO:0008870">
    <property type="term" value="F:galactoside O-acetyltransferase activity"/>
    <property type="evidence" value="ECO:0007669"/>
    <property type="project" value="TreeGrafter"/>
</dbReference>
<dbReference type="Pfam" id="PF00132">
    <property type="entry name" value="Hexapep"/>
    <property type="match status" value="1"/>
</dbReference>
<dbReference type="AlphaFoldDB" id="C0C4W8"/>
<dbReference type="InterPro" id="IPR024688">
    <property type="entry name" value="Mac_dom"/>
</dbReference>
<dbReference type="STRING" id="553973.CLOHYLEM_07134"/>
<dbReference type="InterPro" id="IPR039369">
    <property type="entry name" value="LacA-like"/>
</dbReference>